<dbReference type="PANTHER" id="PTHR47739">
    <property type="entry name" value="TRNA1(VAL) (ADENINE(37)-N6)-METHYLTRANSFERASE"/>
    <property type="match status" value="1"/>
</dbReference>
<dbReference type="Pfam" id="PF05175">
    <property type="entry name" value="MTS"/>
    <property type="match status" value="1"/>
</dbReference>
<dbReference type="InterPro" id="IPR007848">
    <property type="entry name" value="Small_mtfrase_dom"/>
</dbReference>
<gene>
    <name evidence="2" type="ORF">J2S05_003996</name>
</gene>
<protein>
    <submittedName>
        <fullName evidence="2">tRNA1(Val) A37 N6-methylase TrmN6</fullName>
    </submittedName>
</protein>
<comment type="caution">
    <text evidence="2">The sequence shown here is derived from an EMBL/GenBank/DDBJ whole genome shotgun (WGS) entry which is preliminary data.</text>
</comment>
<dbReference type="InterPro" id="IPR029063">
    <property type="entry name" value="SAM-dependent_MTases_sf"/>
</dbReference>
<evidence type="ECO:0000259" key="1">
    <source>
        <dbReference type="Pfam" id="PF05175"/>
    </source>
</evidence>
<dbReference type="RefSeq" id="WP_306985807.1">
    <property type="nucleotide sequence ID" value="NZ_JAUSUA010000009.1"/>
</dbReference>
<evidence type="ECO:0000313" key="3">
    <source>
        <dbReference type="Proteomes" id="UP001225034"/>
    </source>
</evidence>
<evidence type="ECO:0000313" key="2">
    <source>
        <dbReference type="EMBL" id="MDQ0209156.1"/>
    </source>
</evidence>
<dbReference type="InterPro" id="IPR050210">
    <property type="entry name" value="tRNA_Adenine-N(6)_MTase"/>
</dbReference>
<reference evidence="2 3" key="1">
    <citation type="submission" date="2023-07" db="EMBL/GenBank/DDBJ databases">
        <title>Genomic Encyclopedia of Type Strains, Phase IV (KMG-IV): sequencing the most valuable type-strain genomes for metagenomic binning, comparative biology and taxonomic classification.</title>
        <authorList>
            <person name="Goeker M."/>
        </authorList>
    </citation>
    <scope>NUCLEOTIDE SEQUENCE [LARGE SCALE GENOMIC DNA]</scope>
    <source>
        <strain evidence="2 3">DSM 19154</strain>
    </source>
</reference>
<dbReference type="CDD" id="cd02440">
    <property type="entry name" value="AdoMet_MTases"/>
    <property type="match status" value="1"/>
</dbReference>
<keyword evidence="3" id="KW-1185">Reference proteome</keyword>
<dbReference type="Proteomes" id="UP001225034">
    <property type="component" value="Unassembled WGS sequence"/>
</dbReference>
<dbReference type="EMBL" id="JAUSUA010000009">
    <property type="protein sequence ID" value="MDQ0209156.1"/>
    <property type="molecule type" value="Genomic_DNA"/>
</dbReference>
<dbReference type="Gene3D" id="3.40.50.150">
    <property type="entry name" value="Vaccinia Virus protein VP39"/>
    <property type="match status" value="1"/>
</dbReference>
<organism evidence="2 3">
    <name type="scientific">Alkalicoccobacillus murimartini</name>
    <dbReference type="NCBI Taxonomy" id="171685"/>
    <lineage>
        <taxon>Bacteria</taxon>
        <taxon>Bacillati</taxon>
        <taxon>Bacillota</taxon>
        <taxon>Bacilli</taxon>
        <taxon>Bacillales</taxon>
        <taxon>Bacillaceae</taxon>
        <taxon>Alkalicoccobacillus</taxon>
    </lineage>
</organism>
<dbReference type="SUPFAM" id="SSF53335">
    <property type="entry name" value="S-adenosyl-L-methionine-dependent methyltransferases"/>
    <property type="match status" value="1"/>
</dbReference>
<feature type="domain" description="Methyltransferase small" evidence="1">
    <location>
        <begin position="33"/>
        <end position="134"/>
    </location>
</feature>
<dbReference type="PANTHER" id="PTHR47739:SF1">
    <property type="entry name" value="TRNA1(VAL) (ADENINE(37)-N6)-METHYLTRANSFERASE"/>
    <property type="match status" value="1"/>
</dbReference>
<proteinExistence type="predicted"/>
<name>A0ABT9YN21_9BACI</name>
<sequence>MKLLENERLDYIPGTPFSIIQSAEVFSFSMDAVLLGRFVRIPIQKGKIIDLCSGNGIIGLVLSERSKAEITSVELQERLHDMALRSVDYNNKQEQIRTVNADLKDMPTSITAGSFDVVTCNPPYFEANAQSDRNQNHHFTIARHEVYCTLEDVIRTAASLVKQKGKVALVHRPERLTDMIDLMRRYRIEPKRMQLVQPNQSKEANIVLLEGIKDGKPGLTCLPSLSVYGDDGAYTDAFREVYEKK</sequence>
<accession>A0ABT9YN21</accession>